<dbReference type="PANTHER" id="PTHR36836">
    <property type="entry name" value="COLANIC ACID BIOSYNTHESIS PROTEIN WCAK"/>
    <property type="match status" value="1"/>
</dbReference>
<proteinExistence type="predicted"/>
<dbReference type="EMBL" id="MBTF01000037">
    <property type="protein sequence ID" value="OOQ57091.1"/>
    <property type="molecule type" value="Genomic_DNA"/>
</dbReference>
<accession>A0A1S9P812</accession>
<dbReference type="AlphaFoldDB" id="A0A1S9P812"/>
<dbReference type="Proteomes" id="UP000189739">
    <property type="component" value="Unassembled WGS sequence"/>
</dbReference>
<dbReference type="RefSeq" id="WP_078350962.1">
    <property type="nucleotide sequence ID" value="NZ_MBTF01000037.1"/>
</dbReference>
<keyword evidence="3" id="KW-1185">Reference proteome</keyword>
<sequence>METRNEIFFQGNTQYENTGDILINKSLVILLRQYGTIVVNNITMPEWYVQSLLLSPDECITNKQKSFYSYFMAEAFSAFFKRNKKIFLIAGPPGHLFGNSRDKSIRNLTSAVAFVLFRLLGVKIIKIGFSMGPLGKRLAFTEQFRSPLIKHYLVRDSLSLKLAKEIGIKHANFFPDLAWTLEVAKPATPPVKNKIVVSFRDSIVQGASSDEYLNKLKENLFGLLKTLDETYSIEIVYQVTRDRIFCKRIYDELKNDIKLTFNETQVTLDNAAEAYSSAVAIITNRLHGALLAYKYGALPLVLTDAKDHLKIKGIYLDAGVSNLLLNVHDDLEHNTSVFKSLLANKDEIIAKMNKTESEYIALSHNILSGIFKK</sequence>
<dbReference type="STRING" id="1792845.BC343_16315"/>
<dbReference type="Pfam" id="PF04230">
    <property type="entry name" value="PS_pyruv_trans"/>
    <property type="match status" value="1"/>
</dbReference>
<protein>
    <recommendedName>
        <fullName evidence="1">Polysaccharide pyruvyl transferase domain-containing protein</fullName>
    </recommendedName>
</protein>
<evidence type="ECO:0000313" key="2">
    <source>
        <dbReference type="EMBL" id="OOQ57091.1"/>
    </source>
</evidence>
<comment type="caution">
    <text evidence="2">The sequence shown here is derived from an EMBL/GenBank/DDBJ whole genome shotgun (WGS) entry which is preliminary data.</text>
</comment>
<evidence type="ECO:0000259" key="1">
    <source>
        <dbReference type="Pfam" id="PF04230"/>
    </source>
</evidence>
<dbReference type="InterPro" id="IPR007345">
    <property type="entry name" value="Polysacch_pyruvyl_Trfase"/>
</dbReference>
<feature type="domain" description="Polysaccharide pyruvyl transferase" evidence="1">
    <location>
        <begin position="17"/>
        <end position="296"/>
    </location>
</feature>
<gene>
    <name evidence="2" type="ORF">BC343_16315</name>
</gene>
<reference evidence="2 3" key="1">
    <citation type="submission" date="2016-07" db="EMBL/GenBank/DDBJ databases">
        <title>Genomic analysis of zinc-resistant bacterium Mucilaginibacter pedocola TBZ30.</title>
        <authorList>
            <person name="Huang J."/>
            <person name="Tang J."/>
        </authorList>
    </citation>
    <scope>NUCLEOTIDE SEQUENCE [LARGE SCALE GENOMIC DNA]</scope>
    <source>
        <strain evidence="2 3">TBZ30</strain>
    </source>
</reference>
<organism evidence="2 3">
    <name type="scientific">Mucilaginibacter pedocola</name>
    <dbReference type="NCBI Taxonomy" id="1792845"/>
    <lineage>
        <taxon>Bacteria</taxon>
        <taxon>Pseudomonadati</taxon>
        <taxon>Bacteroidota</taxon>
        <taxon>Sphingobacteriia</taxon>
        <taxon>Sphingobacteriales</taxon>
        <taxon>Sphingobacteriaceae</taxon>
        <taxon>Mucilaginibacter</taxon>
    </lineage>
</organism>
<name>A0A1S9P812_9SPHI</name>
<dbReference type="OrthoDB" id="1228743at2"/>
<dbReference type="PANTHER" id="PTHR36836:SF1">
    <property type="entry name" value="COLANIC ACID BIOSYNTHESIS PROTEIN WCAK"/>
    <property type="match status" value="1"/>
</dbReference>
<evidence type="ECO:0000313" key="3">
    <source>
        <dbReference type="Proteomes" id="UP000189739"/>
    </source>
</evidence>